<keyword evidence="6 10" id="KW-0472">Membrane</keyword>
<evidence type="ECO:0000256" key="7">
    <source>
        <dbReference type="ARBA" id="ARBA00037493"/>
    </source>
</evidence>
<keyword evidence="2" id="KW-0813">Transport</keyword>
<dbReference type="GO" id="GO:0012505">
    <property type="term" value="C:endomembrane system"/>
    <property type="evidence" value="ECO:0007669"/>
    <property type="project" value="UniProtKB-SubCell"/>
</dbReference>
<comment type="subcellular location">
    <subcellularLocation>
        <location evidence="8">Endomembrane system</location>
        <topology evidence="8">Single-pass type IV membrane protein</topology>
    </subcellularLocation>
</comment>
<keyword evidence="3 10" id="KW-0812">Transmembrane</keyword>
<dbReference type="EMBL" id="KK102266">
    <property type="protein sequence ID" value="KIY98218.1"/>
    <property type="molecule type" value="Genomic_DNA"/>
</dbReference>
<dbReference type="GO" id="GO:0016192">
    <property type="term" value="P:vesicle-mediated transport"/>
    <property type="evidence" value="ECO:0007669"/>
    <property type="project" value="InterPro"/>
</dbReference>
<dbReference type="STRING" id="145388.A0A0D2KRN7"/>
<keyword evidence="5 10" id="KW-1133">Transmembrane helix</keyword>
<dbReference type="InterPro" id="IPR011012">
    <property type="entry name" value="Longin-like_dom_sf"/>
</dbReference>
<evidence type="ECO:0000313" key="14">
    <source>
        <dbReference type="Proteomes" id="UP000054498"/>
    </source>
</evidence>
<dbReference type="SMART" id="SM01270">
    <property type="entry name" value="Longin"/>
    <property type="match status" value="1"/>
</dbReference>
<dbReference type="SUPFAM" id="SSF64356">
    <property type="entry name" value="SNARE-like"/>
    <property type="match status" value="1"/>
</dbReference>
<dbReference type="SUPFAM" id="SSF58038">
    <property type="entry name" value="SNARE fusion complex"/>
    <property type="match status" value="1"/>
</dbReference>
<evidence type="ECO:0000256" key="3">
    <source>
        <dbReference type="ARBA" id="ARBA00022692"/>
    </source>
</evidence>
<dbReference type="PROSITE" id="PS50859">
    <property type="entry name" value="LONGIN"/>
    <property type="match status" value="1"/>
</dbReference>
<dbReference type="InterPro" id="IPR001388">
    <property type="entry name" value="Synaptobrevin-like"/>
</dbReference>
<dbReference type="InterPro" id="IPR010908">
    <property type="entry name" value="Longin_dom"/>
</dbReference>
<comment type="function">
    <text evidence="7">Involved in the targeting and/or fusion of transport vesicles to their target membrane.</text>
</comment>
<evidence type="ECO:0000313" key="13">
    <source>
        <dbReference type="EMBL" id="KIY98218.1"/>
    </source>
</evidence>
<feature type="transmembrane region" description="Helical" evidence="10">
    <location>
        <begin position="190"/>
        <end position="212"/>
    </location>
</feature>
<name>A0A0D2KRN7_9CHLO</name>
<evidence type="ECO:0000259" key="12">
    <source>
        <dbReference type="PROSITE" id="PS50892"/>
    </source>
</evidence>
<evidence type="ECO:0000256" key="5">
    <source>
        <dbReference type="ARBA" id="ARBA00022989"/>
    </source>
</evidence>
<dbReference type="PANTHER" id="PTHR21136">
    <property type="entry name" value="SNARE PROTEINS"/>
    <property type="match status" value="1"/>
</dbReference>
<dbReference type="PRINTS" id="PR00219">
    <property type="entry name" value="SYNAPTOBREVN"/>
</dbReference>
<proteinExistence type="inferred from homology"/>
<dbReference type="CDD" id="cd14824">
    <property type="entry name" value="Longin"/>
    <property type="match status" value="1"/>
</dbReference>
<evidence type="ECO:0000256" key="1">
    <source>
        <dbReference type="ARBA" id="ARBA00008025"/>
    </source>
</evidence>
<accession>A0A0D2KRN7</accession>
<feature type="domain" description="V-SNARE coiled-coil homology" evidence="12">
    <location>
        <begin position="124"/>
        <end position="184"/>
    </location>
</feature>
<dbReference type="KEGG" id="mng:MNEG_9743"/>
<keyword evidence="9" id="KW-0175">Coiled coil</keyword>
<dbReference type="PANTHER" id="PTHR21136:SF168">
    <property type="entry name" value="VESICLE-ASSOCIATED MEMBRANE PROTEIN 9"/>
    <property type="match status" value="1"/>
</dbReference>
<dbReference type="Gene3D" id="3.30.450.50">
    <property type="entry name" value="Longin domain"/>
    <property type="match status" value="1"/>
</dbReference>
<dbReference type="GO" id="GO:0016020">
    <property type="term" value="C:membrane"/>
    <property type="evidence" value="ECO:0007669"/>
    <property type="project" value="InterPro"/>
</dbReference>
<dbReference type="InterPro" id="IPR042855">
    <property type="entry name" value="V_SNARE_CC"/>
</dbReference>
<comment type="similarity">
    <text evidence="1">Belongs to the synaptobrevin family.</text>
</comment>
<dbReference type="PROSITE" id="PS50892">
    <property type="entry name" value="V_SNARE"/>
    <property type="match status" value="1"/>
</dbReference>
<dbReference type="Pfam" id="PF13774">
    <property type="entry name" value="Longin"/>
    <property type="match status" value="1"/>
</dbReference>
<dbReference type="AlphaFoldDB" id="A0A0D2KRN7"/>
<evidence type="ECO:0000256" key="10">
    <source>
        <dbReference type="SAM" id="Phobius"/>
    </source>
</evidence>
<dbReference type="FunFam" id="1.20.5.110:FF:000004">
    <property type="entry name" value="Vesicle-associated membrane protein 7"/>
    <property type="match status" value="1"/>
</dbReference>
<dbReference type="GO" id="GO:0015031">
    <property type="term" value="P:protein transport"/>
    <property type="evidence" value="ECO:0007669"/>
    <property type="project" value="UniProtKB-KW"/>
</dbReference>
<dbReference type="Pfam" id="PF00957">
    <property type="entry name" value="Synaptobrevin"/>
    <property type="match status" value="1"/>
</dbReference>
<evidence type="ECO:0000256" key="8">
    <source>
        <dbReference type="ARBA" id="ARBA00046280"/>
    </source>
</evidence>
<evidence type="ECO:0000256" key="9">
    <source>
        <dbReference type="PROSITE-ProRule" id="PRU00290"/>
    </source>
</evidence>
<sequence>MPLIYSAVARGAAVLADYSVFAGNFNPVAKDCLSKAQGAGRFSHTVDNHLFSFLAEDGYNFVVVTDDAAGRTIPNAFLDRLKQDFVDRYGDKGKTVPEGGLSNYRNKLKDLMEHATQFPEEYSKVSSVQKKVEEVKNIMGDNIEKVLARGEQLDLLVDKTDNLLFEADRFVKSGRALRRKMWWQNCKMKLVMAGVVVMVLFIIAMLICFSGGGTRCIKKKAHASPSPSLAAPAAPAPAPAVGGAGRQLLFDMAHVAFDHTF</sequence>
<dbReference type="Proteomes" id="UP000054498">
    <property type="component" value="Unassembled WGS sequence"/>
</dbReference>
<keyword evidence="14" id="KW-1185">Reference proteome</keyword>
<evidence type="ECO:0000256" key="4">
    <source>
        <dbReference type="ARBA" id="ARBA00022927"/>
    </source>
</evidence>
<dbReference type="RefSeq" id="XP_013897238.1">
    <property type="nucleotide sequence ID" value="XM_014041784.1"/>
</dbReference>
<evidence type="ECO:0000259" key="11">
    <source>
        <dbReference type="PROSITE" id="PS50859"/>
    </source>
</evidence>
<dbReference type="InterPro" id="IPR051097">
    <property type="entry name" value="Synaptobrevin-like_transport"/>
</dbReference>
<dbReference type="OrthoDB" id="248747at2759"/>
<reference evidence="13 14" key="1">
    <citation type="journal article" date="2013" name="BMC Genomics">
        <title>Reconstruction of the lipid metabolism for the microalga Monoraphidium neglectum from its genome sequence reveals characteristics suitable for biofuel production.</title>
        <authorList>
            <person name="Bogen C."/>
            <person name="Al-Dilaimi A."/>
            <person name="Albersmeier A."/>
            <person name="Wichmann J."/>
            <person name="Grundmann M."/>
            <person name="Rupp O."/>
            <person name="Lauersen K.J."/>
            <person name="Blifernez-Klassen O."/>
            <person name="Kalinowski J."/>
            <person name="Goesmann A."/>
            <person name="Mussgnug J.H."/>
            <person name="Kruse O."/>
        </authorList>
    </citation>
    <scope>NUCLEOTIDE SEQUENCE [LARGE SCALE GENOMIC DNA]</scope>
    <source>
        <strain evidence="13 14">SAG 48.87</strain>
    </source>
</reference>
<keyword evidence="4" id="KW-0653">Protein transport</keyword>
<dbReference type="GeneID" id="25742618"/>
<feature type="domain" description="Longin" evidence="11">
    <location>
        <begin position="7"/>
        <end position="90"/>
    </location>
</feature>
<evidence type="ECO:0000256" key="2">
    <source>
        <dbReference type="ARBA" id="ARBA00022448"/>
    </source>
</evidence>
<dbReference type="GO" id="GO:0005737">
    <property type="term" value="C:cytoplasm"/>
    <property type="evidence" value="ECO:0007669"/>
    <property type="project" value="UniProtKB-ARBA"/>
</dbReference>
<evidence type="ECO:0000256" key="6">
    <source>
        <dbReference type="ARBA" id="ARBA00023136"/>
    </source>
</evidence>
<protein>
    <submittedName>
        <fullName evidence="13">Vesicle-associated membrane protein</fullName>
    </submittedName>
</protein>
<gene>
    <name evidence="13" type="ORF">MNEG_9743</name>
</gene>
<organism evidence="13 14">
    <name type="scientific">Monoraphidium neglectum</name>
    <dbReference type="NCBI Taxonomy" id="145388"/>
    <lineage>
        <taxon>Eukaryota</taxon>
        <taxon>Viridiplantae</taxon>
        <taxon>Chlorophyta</taxon>
        <taxon>core chlorophytes</taxon>
        <taxon>Chlorophyceae</taxon>
        <taxon>CS clade</taxon>
        <taxon>Sphaeropleales</taxon>
        <taxon>Selenastraceae</taxon>
        <taxon>Monoraphidium</taxon>
    </lineage>
</organism>
<dbReference type="Gene3D" id="1.20.5.110">
    <property type="match status" value="1"/>
</dbReference>